<evidence type="ECO:0000313" key="2">
    <source>
        <dbReference type="EMBL" id="KAG8050830.1"/>
    </source>
</evidence>
<dbReference type="EMBL" id="JAAALK010000289">
    <property type="protein sequence ID" value="KAG8050830.1"/>
    <property type="molecule type" value="Genomic_DNA"/>
</dbReference>
<name>A0A8J5RWR0_ZIZPA</name>
<gene>
    <name evidence="2" type="ORF">GUJ93_ZPchr0009g2077</name>
</gene>
<organism evidence="2 3">
    <name type="scientific">Zizania palustris</name>
    <name type="common">Northern wild rice</name>
    <dbReference type="NCBI Taxonomy" id="103762"/>
    <lineage>
        <taxon>Eukaryota</taxon>
        <taxon>Viridiplantae</taxon>
        <taxon>Streptophyta</taxon>
        <taxon>Embryophyta</taxon>
        <taxon>Tracheophyta</taxon>
        <taxon>Spermatophyta</taxon>
        <taxon>Magnoliopsida</taxon>
        <taxon>Liliopsida</taxon>
        <taxon>Poales</taxon>
        <taxon>Poaceae</taxon>
        <taxon>BOP clade</taxon>
        <taxon>Oryzoideae</taxon>
        <taxon>Oryzeae</taxon>
        <taxon>Zizaniinae</taxon>
        <taxon>Zizania</taxon>
    </lineage>
</organism>
<proteinExistence type="predicted"/>
<sequence>MSPIGLAPCALPAFPVRHRWPRMAPFVLALPMCGRWCLLHSHPSPLDTSPSAARLPARSVPNRASTWHSDTAPPRSTPPMPSACCSGDAPFASCSAHYGTRALGASAHGSSATLTLAAPLAVAQWRPVTSVAPAQATSLVTALWQPMVFASHSAHLAPLLPTPSMAGGACSLRAAEEMSS</sequence>
<dbReference type="AlphaFoldDB" id="A0A8J5RWR0"/>
<evidence type="ECO:0000313" key="3">
    <source>
        <dbReference type="Proteomes" id="UP000729402"/>
    </source>
</evidence>
<keyword evidence="3" id="KW-1185">Reference proteome</keyword>
<reference evidence="2" key="2">
    <citation type="submission" date="2021-02" db="EMBL/GenBank/DDBJ databases">
        <authorList>
            <person name="Kimball J.A."/>
            <person name="Haas M.W."/>
            <person name="Macchietto M."/>
            <person name="Kono T."/>
            <person name="Duquette J."/>
            <person name="Shao M."/>
        </authorList>
    </citation>
    <scope>NUCLEOTIDE SEQUENCE</scope>
    <source>
        <tissue evidence="2">Fresh leaf tissue</tissue>
    </source>
</reference>
<dbReference type="Proteomes" id="UP000729402">
    <property type="component" value="Unassembled WGS sequence"/>
</dbReference>
<evidence type="ECO:0000256" key="1">
    <source>
        <dbReference type="SAM" id="MobiDB-lite"/>
    </source>
</evidence>
<feature type="region of interest" description="Disordered" evidence="1">
    <location>
        <begin position="45"/>
        <end position="80"/>
    </location>
</feature>
<reference evidence="2" key="1">
    <citation type="journal article" date="2021" name="bioRxiv">
        <title>Whole Genome Assembly and Annotation of Northern Wild Rice, Zizania palustris L., Supports a Whole Genome Duplication in the Zizania Genus.</title>
        <authorList>
            <person name="Haas M."/>
            <person name="Kono T."/>
            <person name="Macchietto M."/>
            <person name="Millas R."/>
            <person name="McGilp L."/>
            <person name="Shao M."/>
            <person name="Duquette J."/>
            <person name="Hirsch C.N."/>
            <person name="Kimball J."/>
        </authorList>
    </citation>
    <scope>NUCLEOTIDE SEQUENCE</scope>
    <source>
        <tissue evidence="2">Fresh leaf tissue</tissue>
    </source>
</reference>
<protein>
    <submittedName>
        <fullName evidence="2">Uncharacterized protein</fullName>
    </submittedName>
</protein>
<comment type="caution">
    <text evidence="2">The sequence shown here is derived from an EMBL/GenBank/DDBJ whole genome shotgun (WGS) entry which is preliminary data.</text>
</comment>
<accession>A0A8J5RWR0</accession>